<proteinExistence type="predicted"/>
<keyword evidence="1" id="KW-0472">Membrane</keyword>
<feature type="transmembrane region" description="Helical" evidence="1">
    <location>
        <begin position="83"/>
        <end position="103"/>
    </location>
</feature>
<keyword evidence="1" id="KW-0812">Transmembrane</keyword>
<dbReference type="InterPro" id="IPR050879">
    <property type="entry name" value="Acyltransferase_3"/>
</dbReference>
<gene>
    <name evidence="3" type="ORF">GCM10007857_77530</name>
</gene>
<comment type="caution">
    <text evidence="3">The sequence shown here is derived from an EMBL/GenBank/DDBJ whole genome shotgun (WGS) entry which is preliminary data.</text>
</comment>
<feature type="transmembrane region" description="Helical" evidence="1">
    <location>
        <begin position="261"/>
        <end position="285"/>
    </location>
</feature>
<organism evidence="3 4">
    <name type="scientific">Bradyrhizobium iriomotense</name>
    <dbReference type="NCBI Taxonomy" id="441950"/>
    <lineage>
        <taxon>Bacteria</taxon>
        <taxon>Pseudomonadati</taxon>
        <taxon>Pseudomonadota</taxon>
        <taxon>Alphaproteobacteria</taxon>
        <taxon>Hyphomicrobiales</taxon>
        <taxon>Nitrobacteraceae</taxon>
        <taxon>Bradyrhizobium</taxon>
    </lineage>
</organism>
<accession>A0ABQ6BFV1</accession>
<feature type="transmembrane region" description="Helical" evidence="1">
    <location>
        <begin position="14"/>
        <end position="31"/>
    </location>
</feature>
<keyword evidence="4" id="KW-1185">Reference proteome</keyword>
<evidence type="ECO:0000313" key="3">
    <source>
        <dbReference type="EMBL" id="GLR91037.1"/>
    </source>
</evidence>
<dbReference type="Proteomes" id="UP001156905">
    <property type="component" value="Unassembled WGS sequence"/>
</dbReference>
<evidence type="ECO:0000313" key="4">
    <source>
        <dbReference type="Proteomes" id="UP001156905"/>
    </source>
</evidence>
<feature type="transmembrane region" description="Helical" evidence="1">
    <location>
        <begin position="235"/>
        <end position="255"/>
    </location>
</feature>
<feature type="transmembrane region" description="Helical" evidence="1">
    <location>
        <begin position="205"/>
        <end position="223"/>
    </location>
</feature>
<dbReference type="GO" id="GO:0016746">
    <property type="term" value="F:acyltransferase activity"/>
    <property type="evidence" value="ECO:0007669"/>
    <property type="project" value="UniProtKB-KW"/>
</dbReference>
<evidence type="ECO:0000259" key="2">
    <source>
        <dbReference type="Pfam" id="PF01757"/>
    </source>
</evidence>
<dbReference type="EMBL" id="BSOW01000041">
    <property type="protein sequence ID" value="GLR91037.1"/>
    <property type="molecule type" value="Genomic_DNA"/>
</dbReference>
<dbReference type="InterPro" id="IPR002656">
    <property type="entry name" value="Acyl_transf_3_dom"/>
</dbReference>
<feature type="transmembrane region" description="Helical" evidence="1">
    <location>
        <begin position="338"/>
        <end position="362"/>
    </location>
</feature>
<evidence type="ECO:0000256" key="1">
    <source>
        <dbReference type="SAM" id="Phobius"/>
    </source>
</evidence>
<keyword evidence="3" id="KW-0808">Transferase</keyword>
<dbReference type="PANTHER" id="PTHR23028">
    <property type="entry name" value="ACETYLTRANSFERASE"/>
    <property type="match status" value="1"/>
</dbReference>
<feature type="transmembrane region" description="Helical" evidence="1">
    <location>
        <begin position="175"/>
        <end position="193"/>
    </location>
</feature>
<keyword evidence="3" id="KW-0012">Acyltransferase</keyword>
<dbReference type="PANTHER" id="PTHR23028:SF131">
    <property type="entry name" value="BLR2367 PROTEIN"/>
    <property type="match status" value="1"/>
</dbReference>
<dbReference type="RefSeq" id="WP_284274152.1">
    <property type="nucleotide sequence ID" value="NZ_BSOW01000041.1"/>
</dbReference>
<feature type="transmembrane region" description="Helical" evidence="1">
    <location>
        <begin position="297"/>
        <end position="318"/>
    </location>
</feature>
<dbReference type="Pfam" id="PF01757">
    <property type="entry name" value="Acyl_transf_3"/>
    <property type="match status" value="1"/>
</dbReference>
<feature type="transmembrane region" description="Helical" evidence="1">
    <location>
        <begin position="43"/>
        <end position="63"/>
    </location>
</feature>
<feature type="transmembrane region" description="Helical" evidence="1">
    <location>
        <begin position="149"/>
        <end position="168"/>
    </location>
</feature>
<feature type="domain" description="Acyltransferase 3" evidence="2">
    <location>
        <begin position="10"/>
        <end position="317"/>
    </location>
</feature>
<keyword evidence="1" id="KW-1133">Transmembrane helix</keyword>
<reference evidence="4" key="1">
    <citation type="journal article" date="2019" name="Int. J. Syst. Evol. Microbiol.">
        <title>The Global Catalogue of Microorganisms (GCM) 10K type strain sequencing project: providing services to taxonomists for standard genome sequencing and annotation.</title>
        <authorList>
            <consortium name="The Broad Institute Genomics Platform"/>
            <consortium name="The Broad Institute Genome Sequencing Center for Infectious Disease"/>
            <person name="Wu L."/>
            <person name="Ma J."/>
        </authorList>
    </citation>
    <scope>NUCLEOTIDE SEQUENCE [LARGE SCALE GENOMIC DNA]</scope>
    <source>
        <strain evidence="4">NBRC 102520</strain>
    </source>
</reference>
<sequence length="388" mass="43141">MPASQTRRYVALDGLRGIAAILVVFYHLQVSNHFTHNLFFRNGYLAVDLFFILSGFVISSSYSRRINSIPDTMRFIGLRFFRVYPMHLATLLVLLGLEFLKLYSQSSGMITASDRAAFTGPDSWGAFFANLGLVQGLGIFNYLTWNAPSWSISCEFVAYLVFALAAAGGLFRSKILVLLLSLAGLGGFCFVAFTHGDLNSTYDLGIVRCLAGFFIGACIFQTTQDSRFPKLSQSSISSGQIVLLIAFFLIAGTISDTKIVAIVPVFVGWVLLFQSDTGVLARVLMTPGVQYLGKISYSVYLVHYVFLYIEAIVLKRIFGIPSLFDSTMHVPVFQTDRWTGDFILAGSLISIVVISDITFRLIETPSRIWGRELIFGWSNRARTLQRES</sequence>
<name>A0ABQ6BFV1_9BRAD</name>
<protein>
    <submittedName>
        <fullName evidence="3">Acyltransferase</fullName>
    </submittedName>
</protein>